<evidence type="ECO:0000313" key="3">
    <source>
        <dbReference type="Proteomes" id="UP000277864"/>
    </source>
</evidence>
<dbReference type="InterPro" id="IPR013097">
    <property type="entry name" value="Dabb"/>
</dbReference>
<feature type="domain" description="Stress-response A/B barrel" evidence="1">
    <location>
        <begin position="2"/>
        <end position="96"/>
    </location>
</feature>
<dbReference type="PANTHER" id="PTHR37832:SF1">
    <property type="entry name" value="STRESS-RESPONSE A_B BARREL DOMAIN-CONTAINING PROTEIN"/>
    <property type="match status" value="1"/>
</dbReference>
<dbReference type="EMBL" id="PXZH01000008">
    <property type="protein sequence ID" value="RST88512.1"/>
    <property type="molecule type" value="Genomic_DNA"/>
</dbReference>
<dbReference type="InterPro" id="IPR011008">
    <property type="entry name" value="Dimeric_a/b-barrel"/>
</dbReference>
<reference evidence="2 3" key="1">
    <citation type="submission" date="2018-03" db="EMBL/GenBank/DDBJ databases">
        <authorList>
            <person name="Gulvik C.A."/>
        </authorList>
    </citation>
    <scope>NUCLEOTIDE SEQUENCE [LARGE SCALE GENOMIC DNA]</scope>
    <source>
        <strain evidence="2 3">JCM 31581</strain>
    </source>
</reference>
<dbReference type="PROSITE" id="PS51502">
    <property type="entry name" value="S_R_A_B_BARREL"/>
    <property type="match status" value="1"/>
</dbReference>
<evidence type="ECO:0000313" key="2">
    <source>
        <dbReference type="EMBL" id="RST88512.1"/>
    </source>
</evidence>
<organism evidence="2 3">
    <name type="scientific">Vagococcus humatus</name>
    <dbReference type="NCBI Taxonomy" id="1889241"/>
    <lineage>
        <taxon>Bacteria</taxon>
        <taxon>Bacillati</taxon>
        <taxon>Bacillota</taxon>
        <taxon>Bacilli</taxon>
        <taxon>Lactobacillales</taxon>
        <taxon>Enterococcaceae</taxon>
        <taxon>Vagococcus</taxon>
    </lineage>
</organism>
<dbReference type="PANTHER" id="PTHR37832">
    <property type="entry name" value="BLL2683 PROTEIN"/>
    <property type="match status" value="1"/>
</dbReference>
<dbReference type="Proteomes" id="UP000277864">
    <property type="component" value="Unassembled WGS sequence"/>
</dbReference>
<dbReference type="SMART" id="SM00886">
    <property type="entry name" value="Dabb"/>
    <property type="match status" value="1"/>
</dbReference>
<dbReference type="RefSeq" id="WP_125943991.1">
    <property type="nucleotide sequence ID" value="NZ_PXZH01000008.1"/>
</dbReference>
<dbReference type="SUPFAM" id="SSF54909">
    <property type="entry name" value="Dimeric alpha+beta barrel"/>
    <property type="match status" value="1"/>
</dbReference>
<comment type="caution">
    <text evidence="2">The sequence shown here is derived from an EMBL/GenBank/DDBJ whole genome shotgun (WGS) entry which is preliminary data.</text>
</comment>
<dbReference type="Pfam" id="PF07876">
    <property type="entry name" value="Dabb"/>
    <property type="match status" value="1"/>
</dbReference>
<accession>A0A429Z494</accession>
<sequence>MLKHIVLFSFKDAKRESNLEDVKKIKQELEALPQKIDGLISLHVVIEPESSSNRDLMLECVLTDKEALSYYATHPEHVKVSQKIGEIMENRTVIDYFLEH</sequence>
<name>A0A429Z494_9ENTE</name>
<gene>
    <name evidence="2" type="ORF">C7P63_09875</name>
</gene>
<keyword evidence="3" id="KW-1185">Reference proteome</keyword>
<dbReference type="OrthoDB" id="9808130at2"/>
<dbReference type="Gene3D" id="3.30.70.100">
    <property type="match status" value="1"/>
</dbReference>
<dbReference type="AlphaFoldDB" id="A0A429Z494"/>
<protein>
    <recommendedName>
        <fullName evidence="1">Stress-response A/B barrel domain-containing protein</fullName>
    </recommendedName>
</protein>
<proteinExistence type="predicted"/>
<evidence type="ECO:0000259" key="1">
    <source>
        <dbReference type="PROSITE" id="PS51502"/>
    </source>
</evidence>